<evidence type="ECO:0000313" key="2">
    <source>
        <dbReference type="Proteomes" id="UP001234297"/>
    </source>
</evidence>
<name>A0ACC2KL33_PERAE</name>
<keyword evidence="2" id="KW-1185">Reference proteome</keyword>
<evidence type="ECO:0000313" key="1">
    <source>
        <dbReference type="EMBL" id="KAJ8621841.1"/>
    </source>
</evidence>
<organism evidence="1 2">
    <name type="scientific">Persea americana</name>
    <name type="common">Avocado</name>
    <dbReference type="NCBI Taxonomy" id="3435"/>
    <lineage>
        <taxon>Eukaryota</taxon>
        <taxon>Viridiplantae</taxon>
        <taxon>Streptophyta</taxon>
        <taxon>Embryophyta</taxon>
        <taxon>Tracheophyta</taxon>
        <taxon>Spermatophyta</taxon>
        <taxon>Magnoliopsida</taxon>
        <taxon>Magnoliidae</taxon>
        <taxon>Laurales</taxon>
        <taxon>Lauraceae</taxon>
        <taxon>Persea</taxon>
    </lineage>
</organism>
<protein>
    <submittedName>
        <fullName evidence="1">Uncharacterized protein</fullName>
    </submittedName>
</protein>
<proteinExistence type="predicted"/>
<sequence>MHEGLQHEHVAATTEVPPFLPLVNPSSILSLDPTIVHNVFGSVESISPANVQPQSEVFVDDVFPPLPPNIAQTGLEETDSLVVSSPAPTISVHI</sequence>
<accession>A0ACC2KL33</accession>
<reference evidence="1 2" key="1">
    <citation type="journal article" date="2022" name="Hortic Res">
        <title>A haplotype resolved chromosomal level avocado genome allows analysis of novel avocado genes.</title>
        <authorList>
            <person name="Nath O."/>
            <person name="Fletcher S.J."/>
            <person name="Hayward A."/>
            <person name="Shaw L.M."/>
            <person name="Masouleh A.K."/>
            <person name="Furtado A."/>
            <person name="Henry R.J."/>
            <person name="Mitter N."/>
        </authorList>
    </citation>
    <scope>NUCLEOTIDE SEQUENCE [LARGE SCALE GENOMIC DNA]</scope>
    <source>
        <strain evidence="2">cv. Hass</strain>
    </source>
</reference>
<gene>
    <name evidence="1" type="ORF">MRB53_030370</name>
</gene>
<dbReference type="EMBL" id="CM056818">
    <property type="protein sequence ID" value="KAJ8621841.1"/>
    <property type="molecule type" value="Genomic_DNA"/>
</dbReference>
<comment type="caution">
    <text evidence="1">The sequence shown here is derived from an EMBL/GenBank/DDBJ whole genome shotgun (WGS) entry which is preliminary data.</text>
</comment>
<dbReference type="Proteomes" id="UP001234297">
    <property type="component" value="Chromosome 10"/>
</dbReference>